<organism evidence="4 5">
    <name type="scientific">Haliovirga abyssi</name>
    <dbReference type="NCBI Taxonomy" id="2996794"/>
    <lineage>
        <taxon>Bacteria</taxon>
        <taxon>Fusobacteriati</taxon>
        <taxon>Fusobacteriota</taxon>
        <taxon>Fusobacteriia</taxon>
        <taxon>Fusobacteriales</taxon>
        <taxon>Haliovirgaceae</taxon>
        <taxon>Haliovirga</taxon>
    </lineage>
</organism>
<dbReference type="KEGG" id="haby:HLVA_08810"/>
<dbReference type="AlphaFoldDB" id="A0AAU9DDB4"/>
<dbReference type="PANTHER" id="PTHR33371:SF4">
    <property type="entry name" value="INTERMEMBRANE PHOSPHOLIPID TRANSPORT SYSTEM BINDING PROTEIN MLAD"/>
    <property type="match status" value="1"/>
</dbReference>
<dbReference type="Pfam" id="PF02470">
    <property type="entry name" value="MlaD"/>
    <property type="match status" value="1"/>
</dbReference>
<reference evidence="4 5" key="1">
    <citation type="submission" date="2022-11" db="EMBL/GenBank/DDBJ databases">
        <title>Haliovirga abyssi gen. nov., sp. nov., a mesophilic fermentative bacterium isolated from the Iheya North hydrothermal field and the proposal of Haliovirgaceae fam. nov.</title>
        <authorList>
            <person name="Miyazaki U."/>
            <person name="Tame A."/>
            <person name="Miyazaki J."/>
            <person name="Takai K."/>
            <person name="Sawayama S."/>
            <person name="Kitajima M."/>
            <person name="Okamoto A."/>
            <person name="Nakagawa S."/>
        </authorList>
    </citation>
    <scope>NUCLEOTIDE SEQUENCE [LARGE SCALE GENOMIC DNA]</scope>
    <source>
        <strain evidence="4 5">IC12</strain>
    </source>
</reference>
<feature type="coiled-coil region" evidence="1">
    <location>
        <begin position="311"/>
        <end position="338"/>
    </location>
</feature>
<keyword evidence="2" id="KW-0472">Membrane</keyword>
<keyword evidence="1" id="KW-0175">Coiled coil</keyword>
<dbReference type="Proteomes" id="UP001321582">
    <property type="component" value="Chromosome"/>
</dbReference>
<keyword evidence="2" id="KW-1133">Transmembrane helix</keyword>
<accession>A0AAU9DDB4</accession>
<evidence type="ECO:0000256" key="1">
    <source>
        <dbReference type="SAM" id="Coils"/>
    </source>
</evidence>
<name>A0AAU9DDB4_9FUSO</name>
<feature type="transmembrane region" description="Helical" evidence="2">
    <location>
        <begin position="9"/>
        <end position="29"/>
    </location>
</feature>
<proteinExistence type="predicted"/>
<sequence>MIKIVKKETFIGIFVFISIIALIIFLFSLGKISLSSNYYVVKVSYKDVSNLEIGTPVLLAGVKVGKVKNIYLDDGKVIVELYIKKNIKIRKGAKVAIFLKGVMGDLIVSIYNPLKGDEYYKNKDVLEGIDPISLNTLVDQLSETIVIINGLKDTIDKLPIKETKELIINLNKASKSLDKTLLESNKLIKVSSLILNENKKNINLLLNEMISFMKKLDSIIDSNNKNLKMVYNSILLTINNTQKILDDNSDNISGVSKNLKLITEELLEVIKSLSKDDISKVSKGIVGITDNIDKIVNSINGSLNEENKGKVSKSLKNIEDLSDKLKKYTNNKIKKEINLEYTNKNNKINGNIKLELKNENSNYFVGVNSGEFSDKLKNFNLTLGKYFDRTKIGIKFRTDGYMGTLIKYEINKKLYLTGDFNNLENKEVIIGTDFYFKNSKIYLRYELENFLHIGIGYEF</sequence>
<dbReference type="RefSeq" id="WP_307905244.1">
    <property type="nucleotide sequence ID" value="NZ_AP027059.1"/>
</dbReference>
<keyword evidence="5" id="KW-1185">Reference proteome</keyword>
<dbReference type="PANTHER" id="PTHR33371">
    <property type="entry name" value="INTERMEMBRANE PHOSPHOLIPID TRANSPORT SYSTEM BINDING PROTEIN MLAD-RELATED"/>
    <property type="match status" value="1"/>
</dbReference>
<evidence type="ECO:0000256" key="2">
    <source>
        <dbReference type="SAM" id="Phobius"/>
    </source>
</evidence>
<evidence type="ECO:0000313" key="5">
    <source>
        <dbReference type="Proteomes" id="UP001321582"/>
    </source>
</evidence>
<gene>
    <name evidence="4" type="ORF">HLVA_08810</name>
</gene>
<feature type="domain" description="Mce/MlaD" evidence="3">
    <location>
        <begin position="38"/>
        <end position="110"/>
    </location>
</feature>
<evidence type="ECO:0000313" key="4">
    <source>
        <dbReference type="EMBL" id="BDU50312.1"/>
    </source>
</evidence>
<dbReference type="InterPro" id="IPR052336">
    <property type="entry name" value="MlaD_Phospholipid_Transporter"/>
</dbReference>
<evidence type="ECO:0000259" key="3">
    <source>
        <dbReference type="Pfam" id="PF02470"/>
    </source>
</evidence>
<protein>
    <recommendedName>
        <fullName evidence="3">Mce/MlaD domain-containing protein</fullName>
    </recommendedName>
</protein>
<keyword evidence="2" id="KW-0812">Transmembrane</keyword>
<dbReference type="EMBL" id="AP027059">
    <property type="protein sequence ID" value="BDU50312.1"/>
    <property type="molecule type" value="Genomic_DNA"/>
</dbReference>
<dbReference type="InterPro" id="IPR003399">
    <property type="entry name" value="Mce/MlaD"/>
</dbReference>